<keyword evidence="4" id="KW-1185">Reference proteome</keyword>
<feature type="domain" description="NTF2-like" evidence="2">
    <location>
        <begin position="50"/>
        <end position="191"/>
    </location>
</feature>
<sequence>MRLSIAVFTSVSLVWNVLGAPDRPLKSIVARSKSNTAERSSLHHIRDSSCMDDNEAQQVATNFKNLIVEYSEELANSSLTVEFKDYSDSVIELINSGCPNTLQDLGTATFNSRAEFIAGQSQQPSIPWEQLNIWHTCTSVFVRWVSKGEGQEPEQVTGIVVLETKYDSESWVIHTVYSEFNSGAWLVNLGLFEPSCSA</sequence>
<evidence type="ECO:0000256" key="1">
    <source>
        <dbReference type="SAM" id="SignalP"/>
    </source>
</evidence>
<evidence type="ECO:0000313" key="3">
    <source>
        <dbReference type="EMBL" id="CZT22425.1"/>
    </source>
</evidence>
<feature type="chain" id="PRO_5013622446" description="NTF2-like domain-containing protein" evidence="1">
    <location>
        <begin position="20"/>
        <end position="198"/>
    </location>
</feature>
<organism evidence="3 4">
    <name type="scientific">Ramularia collo-cygni</name>
    <dbReference type="NCBI Taxonomy" id="112498"/>
    <lineage>
        <taxon>Eukaryota</taxon>
        <taxon>Fungi</taxon>
        <taxon>Dikarya</taxon>
        <taxon>Ascomycota</taxon>
        <taxon>Pezizomycotina</taxon>
        <taxon>Dothideomycetes</taxon>
        <taxon>Dothideomycetidae</taxon>
        <taxon>Mycosphaerellales</taxon>
        <taxon>Mycosphaerellaceae</taxon>
        <taxon>Ramularia</taxon>
    </lineage>
</organism>
<dbReference type="RefSeq" id="XP_023629314.1">
    <property type="nucleotide sequence ID" value="XM_023773546.1"/>
</dbReference>
<dbReference type="GeneID" id="35603393"/>
<dbReference type="EMBL" id="FJUY01000013">
    <property type="protein sequence ID" value="CZT22425.1"/>
    <property type="molecule type" value="Genomic_DNA"/>
</dbReference>
<reference evidence="3 4" key="1">
    <citation type="submission" date="2016-03" db="EMBL/GenBank/DDBJ databases">
        <authorList>
            <person name="Ploux O."/>
        </authorList>
    </citation>
    <scope>NUCLEOTIDE SEQUENCE [LARGE SCALE GENOMIC DNA]</scope>
    <source>
        <strain evidence="3 4">URUG2</strain>
    </source>
</reference>
<evidence type="ECO:0000259" key="2">
    <source>
        <dbReference type="Pfam" id="PF26534"/>
    </source>
</evidence>
<dbReference type="AlphaFoldDB" id="A0A2D3V6U7"/>
<protein>
    <recommendedName>
        <fullName evidence="2">NTF2-like domain-containing protein</fullName>
    </recommendedName>
</protein>
<evidence type="ECO:0000313" key="4">
    <source>
        <dbReference type="Proteomes" id="UP000225277"/>
    </source>
</evidence>
<dbReference type="InterPro" id="IPR058645">
    <property type="entry name" value="NTF2-like_dom_7"/>
</dbReference>
<name>A0A2D3V6U7_9PEZI</name>
<dbReference type="OrthoDB" id="5596743at2759"/>
<gene>
    <name evidence="3" type="ORF">RCC_08295</name>
</gene>
<feature type="signal peptide" evidence="1">
    <location>
        <begin position="1"/>
        <end position="19"/>
    </location>
</feature>
<dbReference type="Pfam" id="PF26534">
    <property type="entry name" value="NTF2_7"/>
    <property type="match status" value="1"/>
</dbReference>
<dbReference type="Proteomes" id="UP000225277">
    <property type="component" value="Unassembled WGS sequence"/>
</dbReference>
<proteinExistence type="predicted"/>
<accession>A0A2D3V6U7</accession>
<keyword evidence="1" id="KW-0732">Signal</keyword>